<evidence type="ECO:0000313" key="1">
    <source>
        <dbReference type="EMBL" id="CDW45979.1"/>
    </source>
</evidence>
<dbReference type="EMBL" id="HACA01028618">
    <property type="protein sequence ID" value="CDW45979.1"/>
    <property type="molecule type" value="Transcribed_RNA"/>
</dbReference>
<protein>
    <submittedName>
        <fullName evidence="1">Uncharacterized protein</fullName>
    </submittedName>
</protein>
<organism evidence="1">
    <name type="scientific">Lepeophtheirus salmonis</name>
    <name type="common">Salmon louse</name>
    <name type="synonym">Caligus salmonis</name>
    <dbReference type="NCBI Taxonomy" id="72036"/>
    <lineage>
        <taxon>Eukaryota</taxon>
        <taxon>Metazoa</taxon>
        <taxon>Ecdysozoa</taxon>
        <taxon>Arthropoda</taxon>
        <taxon>Crustacea</taxon>
        <taxon>Multicrustacea</taxon>
        <taxon>Hexanauplia</taxon>
        <taxon>Copepoda</taxon>
        <taxon>Siphonostomatoida</taxon>
        <taxon>Caligidae</taxon>
        <taxon>Lepeophtheirus</taxon>
    </lineage>
</organism>
<feature type="non-terminal residue" evidence="1">
    <location>
        <position position="1"/>
    </location>
</feature>
<feature type="non-terminal residue" evidence="1">
    <location>
        <position position="70"/>
    </location>
</feature>
<reference evidence="1" key="1">
    <citation type="submission" date="2014-05" db="EMBL/GenBank/DDBJ databases">
        <authorList>
            <person name="Chronopoulou M."/>
        </authorList>
    </citation>
    <scope>NUCLEOTIDE SEQUENCE</scope>
    <source>
        <tissue evidence="1">Whole organism</tissue>
    </source>
</reference>
<accession>A0A0K2V681</accession>
<proteinExistence type="predicted"/>
<dbReference type="AlphaFoldDB" id="A0A0K2V681"/>
<name>A0A0K2V681_LEPSM</name>
<sequence length="70" mass="8127">SNCNSLVYYKCRKRSPKRVYHSTQNSLSHFATIIQLGYIYSRKLHSQSAINFIKKGDDNPFIISSVLELF</sequence>